<sequence length="301" mass="34158">MINFDRSISKKCLKKFSERTQVRNEREKINSDILRAWDYELNKKARPDLMIAHCISSRGSVSAIGKKNTNSPFLTKTVEAVLSSWDVISACCTGVVSNSNGIMEGRVPLDIQLNLRVPVQNILGTHHSDVRFNNFSGLEGNVPHGRVLDKAALTESIFKGIERPNDHGFKMSGPYNILRHPNEFLRKIVSSAGNYNEILLVGKTGVRMYMDFPCTEMIKLRGVSFRPNYLIKLLIKGEYDEETLSKFEEDMEFIKKILRVNASNRLLFPMGRHPGLRRLKFSYHIEKAGFITVDGSSFVLS</sequence>
<evidence type="ECO:0000313" key="1">
    <source>
        <dbReference type="EMBL" id="TPV36598.1"/>
    </source>
</evidence>
<dbReference type="GeneID" id="90522032"/>
<name>A0ABY2ZJ62_9GAMM</name>
<evidence type="ECO:0000313" key="2">
    <source>
        <dbReference type="Proteomes" id="UP000315469"/>
    </source>
</evidence>
<dbReference type="Proteomes" id="UP000315469">
    <property type="component" value="Unassembled WGS sequence"/>
</dbReference>
<gene>
    <name evidence="1" type="ORF">FJW02_10915</name>
</gene>
<proteinExistence type="predicted"/>
<reference evidence="1 2" key="1">
    <citation type="submission" date="2019-06" db="EMBL/GenBank/DDBJ databases">
        <title>Taxogenomics and systematics of the genus Pantoea.</title>
        <authorList>
            <person name="Tambong J.T."/>
        </authorList>
    </citation>
    <scope>NUCLEOTIDE SEQUENCE [LARGE SCALE GENOMIC DNA]</scope>
    <source>
        <strain evidence="1 2">LMG 24197</strain>
    </source>
</reference>
<organism evidence="1 2">
    <name type="scientific">Pantoea eucalypti</name>
    <dbReference type="NCBI Taxonomy" id="470933"/>
    <lineage>
        <taxon>Bacteria</taxon>
        <taxon>Pseudomonadati</taxon>
        <taxon>Pseudomonadota</taxon>
        <taxon>Gammaproteobacteria</taxon>
        <taxon>Enterobacterales</taxon>
        <taxon>Erwiniaceae</taxon>
        <taxon>Pantoea</taxon>
    </lineage>
</organism>
<dbReference type="EMBL" id="VHJB01000063">
    <property type="protein sequence ID" value="TPV36598.1"/>
    <property type="molecule type" value="Genomic_DNA"/>
</dbReference>
<keyword evidence="2" id="KW-1185">Reference proteome</keyword>
<protein>
    <submittedName>
        <fullName evidence="1">Uncharacterized protein</fullName>
    </submittedName>
</protein>
<comment type="caution">
    <text evidence="1">The sequence shown here is derived from an EMBL/GenBank/DDBJ whole genome shotgun (WGS) entry which is preliminary data.</text>
</comment>
<dbReference type="RefSeq" id="WP_078804177.1">
    <property type="nucleotide sequence ID" value="NZ_CP045720.1"/>
</dbReference>
<accession>A0ABY2ZJ62</accession>